<keyword evidence="1" id="KW-0175">Coiled coil</keyword>
<feature type="coiled-coil region" evidence="1">
    <location>
        <begin position="166"/>
        <end position="193"/>
    </location>
</feature>
<dbReference type="EMBL" id="OU895879">
    <property type="protein sequence ID" value="CAG9808450.1"/>
    <property type="molecule type" value="Genomic_DNA"/>
</dbReference>
<evidence type="ECO:0000313" key="5">
    <source>
        <dbReference type="Proteomes" id="UP001153620"/>
    </source>
</evidence>
<evidence type="ECO:0000256" key="1">
    <source>
        <dbReference type="SAM" id="Coils"/>
    </source>
</evidence>
<reference evidence="4" key="1">
    <citation type="submission" date="2022-01" db="EMBL/GenBank/DDBJ databases">
        <authorList>
            <person name="King R."/>
        </authorList>
    </citation>
    <scope>NUCLEOTIDE SEQUENCE</scope>
</reference>
<evidence type="ECO:0008006" key="6">
    <source>
        <dbReference type="Google" id="ProtNLM"/>
    </source>
</evidence>
<evidence type="ECO:0000256" key="2">
    <source>
        <dbReference type="SAM" id="Phobius"/>
    </source>
</evidence>
<proteinExistence type="predicted"/>
<feature type="chain" id="PRO_5040463047" description="Envelope protein" evidence="3">
    <location>
        <begin position="20"/>
        <end position="570"/>
    </location>
</feature>
<feature type="signal peptide" evidence="3">
    <location>
        <begin position="1"/>
        <end position="19"/>
    </location>
</feature>
<sequence length="570" mass="66115">MCYKQHLLLVFCLVALTHGRKVNQNFPLLEFHEIHDVKLIIDYKSVELSITRNVYNELEELMQDLTKFDCEFDICKAEKRFLIDEILQKNSTLINISKLQVKNLNRKKREWAPWGNFLKWSGGVMNSDDRSDLHRYLVNLYENITILGQKVTKLESKTNQPAQLKAEVNNEEVNKLKRDVRQLKENMRIQNFKEQFTKISVIADAVLSSYINGNIDGLLIDEELLNNLDSVRNSLRNDRQFTCENSLDCIRNAKAKIVFKNENFHIVLELPIATTRTMKLYKVESIPAAYSNYVLILKPQHKYFLFDEKNEELLTTNENFMTSCISNDSDDMYCKADDIIKNANKMDCLFTAQRDNIIDIEVCGNKMELLELESFAVIKMDKGTFWIFSESSNTINTSCHGDNMQSRNLTGVEIIKLPYGCHADINNMKLISYSTDVEKQTESFYANISIESFKQIIKNMESTVDLSEDIPYDLQTAHPSGLKEKTYKRDDSWQAKNQYQESEIKILQAEHNKALIIALIIAVAALLFIVFRKHRSIFIMTNSDKDLKDINYDEQSINSEIDVKLKADIK</sequence>
<keyword evidence="2" id="KW-1133">Transmembrane helix</keyword>
<dbReference type="AlphaFoldDB" id="A0A9N9S3X0"/>
<protein>
    <recommendedName>
        <fullName evidence="6">Envelope protein</fullName>
    </recommendedName>
</protein>
<accession>A0A9N9S3X0</accession>
<keyword evidence="3" id="KW-0732">Signal</keyword>
<evidence type="ECO:0000256" key="3">
    <source>
        <dbReference type="SAM" id="SignalP"/>
    </source>
</evidence>
<name>A0A9N9S3X0_9DIPT</name>
<evidence type="ECO:0000313" key="4">
    <source>
        <dbReference type="EMBL" id="CAG9808450.1"/>
    </source>
</evidence>
<keyword evidence="5" id="KW-1185">Reference proteome</keyword>
<feature type="transmembrane region" description="Helical" evidence="2">
    <location>
        <begin position="514"/>
        <end position="531"/>
    </location>
</feature>
<keyword evidence="2" id="KW-0812">Transmembrane</keyword>
<reference evidence="4" key="2">
    <citation type="submission" date="2022-10" db="EMBL/GenBank/DDBJ databases">
        <authorList>
            <consortium name="ENA_rothamsted_submissions"/>
            <consortium name="culmorum"/>
            <person name="King R."/>
        </authorList>
    </citation>
    <scope>NUCLEOTIDE SEQUENCE</scope>
</reference>
<gene>
    <name evidence="4" type="ORF">CHIRRI_LOCUS11290</name>
</gene>
<dbReference type="OrthoDB" id="6629502at2759"/>
<organism evidence="4 5">
    <name type="scientific">Chironomus riparius</name>
    <dbReference type="NCBI Taxonomy" id="315576"/>
    <lineage>
        <taxon>Eukaryota</taxon>
        <taxon>Metazoa</taxon>
        <taxon>Ecdysozoa</taxon>
        <taxon>Arthropoda</taxon>
        <taxon>Hexapoda</taxon>
        <taxon>Insecta</taxon>
        <taxon>Pterygota</taxon>
        <taxon>Neoptera</taxon>
        <taxon>Endopterygota</taxon>
        <taxon>Diptera</taxon>
        <taxon>Nematocera</taxon>
        <taxon>Chironomoidea</taxon>
        <taxon>Chironomidae</taxon>
        <taxon>Chironominae</taxon>
        <taxon>Chironomus</taxon>
    </lineage>
</organism>
<keyword evidence="2" id="KW-0472">Membrane</keyword>
<dbReference type="Proteomes" id="UP001153620">
    <property type="component" value="Chromosome 3"/>
</dbReference>